<dbReference type="AlphaFoldDB" id="A0A5C3QHT7"/>
<evidence type="ECO:0000313" key="1">
    <source>
        <dbReference type="EMBL" id="TFL01282.1"/>
    </source>
</evidence>
<keyword evidence="2" id="KW-1185">Reference proteome</keyword>
<reference evidence="1 2" key="1">
    <citation type="journal article" date="2019" name="Nat. Ecol. Evol.">
        <title>Megaphylogeny resolves global patterns of mushroom evolution.</title>
        <authorList>
            <person name="Varga T."/>
            <person name="Krizsan K."/>
            <person name="Foldi C."/>
            <person name="Dima B."/>
            <person name="Sanchez-Garcia M."/>
            <person name="Sanchez-Ramirez S."/>
            <person name="Szollosi G.J."/>
            <person name="Szarkandi J.G."/>
            <person name="Papp V."/>
            <person name="Albert L."/>
            <person name="Andreopoulos W."/>
            <person name="Angelini C."/>
            <person name="Antonin V."/>
            <person name="Barry K.W."/>
            <person name="Bougher N.L."/>
            <person name="Buchanan P."/>
            <person name="Buyck B."/>
            <person name="Bense V."/>
            <person name="Catcheside P."/>
            <person name="Chovatia M."/>
            <person name="Cooper J."/>
            <person name="Damon W."/>
            <person name="Desjardin D."/>
            <person name="Finy P."/>
            <person name="Geml J."/>
            <person name="Haridas S."/>
            <person name="Hughes K."/>
            <person name="Justo A."/>
            <person name="Karasinski D."/>
            <person name="Kautmanova I."/>
            <person name="Kiss B."/>
            <person name="Kocsube S."/>
            <person name="Kotiranta H."/>
            <person name="LaButti K.M."/>
            <person name="Lechner B.E."/>
            <person name="Liimatainen K."/>
            <person name="Lipzen A."/>
            <person name="Lukacs Z."/>
            <person name="Mihaltcheva S."/>
            <person name="Morgado L.N."/>
            <person name="Niskanen T."/>
            <person name="Noordeloos M.E."/>
            <person name="Ohm R.A."/>
            <person name="Ortiz-Santana B."/>
            <person name="Ovrebo C."/>
            <person name="Racz N."/>
            <person name="Riley R."/>
            <person name="Savchenko A."/>
            <person name="Shiryaev A."/>
            <person name="Soop K."/>
            <person name="Spirin V."/>
            <person name="Szebenyi C."/>
            <person name="Tomsovsky M."/>
            <person name="Tulloss R.E."/>
            <person name="Uehling J."/>
            <person name="Grigoriev I.V."/>
            <person name="Vagvolgyi C."/>
            <person name="Papp T."/>
            <person name="Martin F.M."/>
            <person name="Miettinen O."/>
            <person name="Hibbett D.S."/>
            <person name="Nagy L.G."/>
        </authorList>
    </citation>
    <scope>NUCLEOTIDE SEQUENCE [LARGE SCALE GENOMIC DNA]</scope>
    <source>
        <strain evidence="1 2">CBS 309.79</strain>
    </source>
</reference>
<dbReference type="Proteomes" id="UP000305067">
    <property type="component" value="Unassembled WGS sequence"/>
</dbReference>
<name>A0A5C3QHT7_9AGAR</name>
<gene>
    <name evidence="1" type="ORF">BDV98DRAFT_76252</name>
</gene>
<sequence>MSRTNQTDRCMCVDCTCHVTVQSRKLTEFATVPDSDTSGFETPQLVDVLQFLQEADYMYSPWEQSQRRQPAARDLHRLQRLPATSERVWILLLRGAIPDQMIASGPTFSTNVESGDGPVLASWLSHLESDYQQTRSHFSALSFILLSAYICQWTCPEGVILEHHPLLAAALTDAGCLSI</sequence>
<proteinExistence type="predicted"/>
<dbReference type="EMBL" id="ML178825">
    <property type="protein sequence ID" value="TFL01282.1"/>
    <property type="molecule type" value="Genomic_DNA"/>
</dbReference>
<organism evidence="1 2">
    <name type="scientific">Pterulicium gracile</name>
    <dbReference type="NCBI Taxonomy" id="1884261"/>
    <lineage>
        <taxon>Eukaryota</taxon>
        <taxon>Fungi</taxon>
        <taxon>Dikarya</taxon>
        <taxon>Basidiomycota</taxon>
        <taxon>Agaricomycotina</taxon>
        <taxon>Agaricomycetes</taxon>
        <taxon>Agaricomycetidae</taxon>
        <taxon>Agaricales</taxon>
        <taxon>Pleurotineae</taxon>
        <taxon>Pterulaceae</taxon>
        <taxon>Pterulicium</taxon>
    </lineage>
</organism>
<accession>A0A5C3QHT7</accession>
<protein>
    <submittedName>
        <fullName evidence="1">Uncharacterized protein</fullName>
    </submittedName>
</protein>
<evidence type="ECO:0000313" key="2">
    <source>
        <dbReference type="Proteomes" id="UP000305067"/>
    </source>
</evidence>